<dbReference type="Pfam" id="PF07883">
    <property type="entry name" value="Cupin_2"/>
    <property type="match status" value="1"/>
</dbReference>
<sequence length="204" mass="22908">MFDSSPTKVTPQPSIQLSALSIPVIVKKDVTVVILGHPPHPENRWFALELSGNRIANIRQQFHALPHLKRTGLSMEKFDIHRKTSFDALVHEYGLDGSRLLPWEGYPMPFAGGWCVVRPGTSSTSHTQIDQEIFIAIKGSARLVVGDKQMDFAVGDIAAIPKHTHHYVINDSAEDFHFYVVWWDMNHVNAFVAQHSETTGCLDE</sequence>
<keyword evidence="1" id="KW-0479">Metal-binding</keyword>
<proteinExistence type="predicted"/>
<name>A0A2K4WDQ9_9PSED</name>
<dbReference type="InterPro" id="IPR011051">
    <property type="entry name" value="RmlC_Cupin_sf"/>
</dbReference>
<dbReference type="PANTHER" id="PTHR35848:SF6">
    <property type="entry name" value="CUPIN TYPE-2 DOMAIN-CONTAINING PROTEIN"/>
    <property type="match status" value="1"/>
</dbReference>
<dbReference type="InterPro" id="IPR013096">
    <property type="entry name" value="Cupin_2"/>
</dbReference>
<dbReference type="AlphaFoldDB" id="A0A2K4WDQ9"/>
<accession>A0A2K4WDQ9</accession>
<dbReference type="GO" id="GO:0046872">
    <property type="term" value="F:metal ion binding"/>
    <property type="evidence" value="ECO:0007669"/>
    <property type="project" value="UniProtKB-KW"/>
</dbReference>
<evidence type="ECO:0000313" key="3">
    <source>
        <dbReference type="EMBL" id="SOS33988.1"/>
    </source>
</evidence>
<evidence type="ECO:0000259" key="2">
    <source>
        <dbReference type="Pfam" id="PF07883"/>
    </source>
</evidence>
<dbReference type="EMBL" id="LT963408">
    <property type="protein sequence ID" value="SOS33988.1"/>
    <property type="molecule type" value="Genomic_DNA"/>
</dbReference>
<dbReference type="Gene3D" id="2.60.120.10">
    <property type="entry name" value="Jelly Rolls"/>
    <property type="match status" value="1"/>
</dbReference>
<reference evidence="3 4" key="1">
    <citation type="submission" date="2017-11" db="EMBL/GenBank/DDBJ databases">
        <authorList>
            <person name="Han C.G."/>
        </authorList>
    </citation>
    <scope>NUCLEOTIDE SEQUENCE [LARGE SCALE GENOMIC DNA]</scope>
    <source>
        <strain evidence="3">CFBP6411</strain>
    </source>
</reference>
<feature type="domain" description="Cupin type-2" evidence="2">
    <location>
        <begin position="114"/>
        <end position="182"/>
    </location>
</feature>
<dbReference type="PANTHER" id="PTHR35848">
    <property type="entry name" value="OXALATE-BINDING PROTEIN"/>
    <property type="match status" value="1"/>
</dbReference>
<organism evidence="3 4">
    <name type="scientific">Pseudomonas syringae group genomosp. 3</name>
    <dbReference type="NCBI Taxonomy" id="251701"/>
    <lineage>
        <taxon>Bacteria</taxon>
        <taxon>Pseudomonadati</taxon>
        <taxon>Pseudomonadota</taxon>
        <taxon>Gammaproteobacteria</taxon>
        <taxon>Pseudomonadales</taxon>
        <taxon>Pseudomonadaceae</taxon>
        <taxon>Pseudomonas</taxon>
    </lineage>
</organism>
<dbReference type="SUPFAM" id="SSF51182">
    <property type="entry name" value="RmlC-like cupins"/>
    <property type="match status" value="1"/>
</dbReference>
<protein>
    <submittedName>
        <fullName evidence="3">Cupin</fullName>
    </submittedName>
</protein>
<dbReference type="InterPro" id="IPR014710">
    <property type="entry name" value="RmlC-like_jellyroll"/>
</dbReference>
<dbReference type="InterPro" id="IPR051610">
    <property type="entry name" value="GPI/OXD"/>
</dbReference>
<evidence type="ECO:0000256" key="1">
    <source>
        <dbReference type="ARBA" id="ARBA00022723"/>
    </source>
</evidence>
<gene>
    <name evidence="3" type="ORF">CFBP6411_02631</name>
</gene>
<evidence type="ECO:0000313" key="4">
    <source>
        <dbReference type="Proteomes" id="UP000238093"/>
    </source>
</evidence>
<dbReference type="CDD" id="cd06988">
    <property type="entry name" value="cupin_DddK"/>
    <property type="match status" value="1"/>
</dbReference>
<dbReference type="Proteomes" id="UP000238093">
    <property type="component" value="Chromosome I"/>
</dbReference>